<dbReference type="HAMAP" id="MF_01114">
    <property type="entry name" value="RecX"/>
    <property type="match status" value="1"/>
</dbReference>
<evidence type="ECO:0000256" key="1">
    <source>
        <dbReference type="ARBA" id="ARBA00004496"/>
    </source>
</evidence>
<dbReference type="InterPro" id="IPR003783">
    <property type="entry name" value="Regulatory_RecX"/>
</dbReference>
<dbReference type="Pfam" id="PF21981">
    <property type="entry name" value="RecX_HTH3"/>
    <property type="match status" value="1"/>
</dbReference>
<dbReference type="PANTHER" id="PTHR33602">
    <property type="entry name" value="REGULATORY PROTEIN RECX FAMILY PROTEIN"/>
    <property type="match status" value="1"/>
</dbReference>
<feature type="domain" description="RecX second three-helical" evidence="6">
    <location>
        <begin position="68"/>
        <end position="108"/>
    </location>
</feature>
<dbReference type="InterPro" id="IPR053924">
    <property type="entry name" value="RecX_HTH_2nd"/>
</dbReference>
<organism evidence="8 9">
    <name type="scientific">Echinicola jeungdonensis</name>
    <dbReference type="NCBI Taxonomy" id="709343"/>
    <lineage>
        <taxon>Bacteria</taxon>
        <taxon>Pseudomonadati</taxon>
        <taxon>Bacteroidota</taxon>
        <taxon>Cytophagia</taxon>
        <taxon>Cytophagales</taxon>
        <taxon>Cyclobacteriaceae</taxon>
        <taxon>Echinicola</taxon>
    </lineage>
</organism>
<dbReference type="Pfam" id="PF02631">
    <property type="entry name" value="RecX_HTH2"/>
    <property type="match status" value="1"/>
</dbReference>
<feature type="domain" description="RecX third three-helical" evidence="7">
    <location>
        <begin position="115"/>
        <end position="162"/>
    </location>
</feature>
<keyword evidence="4 5" id="KW-0963">Cytoplasm</keyword>
<proteinExistence type="inferred from homology"/>
<gene>
    <name evidence="5" type="primary">recX</name>
    <name evidence="8" type="ORF">ACFFUR_03595</name>
</gene>
<sequence>MSFLRKDYSNERPKKALSPSQARVKIAAFCAYQERSQQEVRDKLYGYGLNKGDVEDLLTEMITEGFVNESRFAEAFVRGKFKLKKWGRVKIQQALQQHRLTQNCIKEGMKEINPDEYWETLLELAEKKWASTSNNEPLKRKAKVQRFLLYRGYENDLVQAALEEVMEDF</sequence>
<dbReference type="RefSeq" id="WP_290247422.1">
    <property type="nucleotide sequence ID" value="NZ_JAUFQT010000001.1"/>
</dbReference>
<evidence type="ECO:0000256" key="4">
    <source>
        <dbReference type="ARBA" id="ARBA00022490"/>
    </source>
</evidence>
<comment type="subcellular location">
    <subcellularLocation>
        <location evidence="1 5">Cytoplasm</location>
    </subcellularLocation>
</comment>
<evidence type="ECO:0000259" key="6">
    <source>
        <dbReference type="Pfam" id="PF02631"/>
    </source>
</evidence>
<dbReference type="PANTHER" id="PTHR33602:SF1">
    <property type="entry name" value="REGULATORY PROTEIN RECX FAMILY PROTEIN"/>
    <property type="match status" value="1"/>
</dbReference>
<comment type="caution">
    <text evidence="8">The sequence shown here is derived from an EMBL/GenBank/DDBJ whole genome shotgun (WGS) entry which is preliminary data.</text>
</comment>
<dbReference type="Gene3D" id="1.10.10.10">
    <property type="entry name" value="Winged helix-like DNA-binding domain superfamily/Winged helix DNA-binding domain"/>
    <property type="match status" value="2"/>
</dbReference>
<accession>A0ABV5J240</accession>
<name>A0ABV5J240_9BACT</name>
<dbReference type="InterPro" id="IPR036388">
    <property type="entry name" value="WH-like_DNA-bd_sf"/>
</dbReference>
<dbReference type="EMBL" id="JBHMEW010000011">
    <property type="protein sequence ID" value="MFB9210876.1"/>
    <property type="molecule type" value="Genomic_DNA"/>
</dbReference>
<evidence type="ECO:0000259" key="7">
    <source>
        <dbReference type="Pfam" id="PF21981"/>
    </source>
</evidence>
<comment type="function">
    <text evidence="5">Modulates RecA activity.</text>
</comment>
<keyword evidence="9" id="KW-1185">Reference proteome</keyword>
<reference evidence="8 9" key="1">
    <citation type="submission" date="2024-09" db="EMBL/GenBank/DDBJ databases">
        <authorList>
            <person name="Sun Q."/>
            <person name="Mori K."/>
        </authorList>
    </citation>
    <scope>NUCLEOTIDE SEQUENCE [LARGE SCALE GENOMIC DNA]</scope>
    <source>
        <strain evidence="8 9">CECT 7682</strain>
    </source>
</reference>
<dbReference type="InterPro" id="IPR053925">
    <property type="entry name" value="RecX_HTH_3rd"/>
</dbReference>
<dbReference type="Proteomes" id="UP001589654">
    <property type="component" value="Unassembled WGS sequence"/>
</dbReference>
<evidence type="ECO:0000256" key="2">
    <source>
        <dbReference type="ARBA" id="ARBA00009695"/>
    </source>
</evidence>
<evidence type="ECO:0000256" key="5">
    <source>
        <dbReference type="HAMAP-Rule" id="MF_01114"/>
    </source>
</evidence>
<comment type="similarity">
    <text evidence="2 5">Belongs to the RecX family.</text>
</comment>
<evidence type="ECO:0000313" key="8">
    <source>
        <dbReference type="EMBL" id="MFB9210876.1"/>
    </source>
</evidence>
<evidence type="ECO:0000313" key="9">
    <source>
        <dbReference type="Proteomes" id="UP001589654"/>
    </source>
</evidence>
<protein>
    <recommendedName>
        <fullName evidence="3 5">Regulatory protein RecX</fullName>
    </recommendedName>
</protein>
<evidence type="ECO:0000256" key="3">
    <source>
        <dbReference type="ARBA" id="ARBA00018111"/>
    </source>
</evidence>